<organism evidence="6 7">
    <name type="scientific">Mikania micrantha</name>
    <name type="common">bitter vine</name>
    <dbReference type="NCBI Taxonomy" id="192012"/>
    <lineage>
        <taxon>Eukaryota</taxon>
        <taxon>Viridiplantae</taxon>
        <taxon>Streptophyta</taxon>
        <taxon>Embryophyta</taxon>
        <taxon>Tracheophyta</taxon>
        <taxon>Spermatophyta</taxon>
        <taxon>Magnoliopsida</taxon>
        <taxon>eudicotyledons</taxon>
        <taxon>Gunneridae</taxon>
        <taxon>Pentapetalae</taxon>
        <taxon>asterids</taxon>
        <taxon>campanulids</taxon>
        <taxon>Asterales</taxon>
        <taxon>Asteraceae</taxon>
        <taxon>Asteroideae</taxon>
        <taxon>Heliantheae alliance</taxon>
        <taxon>Eupatorieae</taxon>
        <taxon>Mikania</taxon>
    </lineage>
</organism>
<evidence type="ECO:0000256" key="3">
    <source>
        <dbReference type="ARBA" id="ARBA00023274"/>
    </source>
</evidence>
<accession>A0A5N6NWC9</accession>
<dbReference type="GO" id="GO:0016020">
    <property type="term" value="C:membrane"/>
    <property type="evidence" value="ECO:0007669"/>
    <property type="project" value="UniProtKB-SubCell"/>
</dbReference>
<protein>
    <recommendedName>
        <fullName evidence="4">Large ribosomal subunit protein uL2m</fullName>
    </recommendedName>
</protein>
<gene>
    <name evidence="6" type="ORF">E3N88_18064</name>
</gene>
<keyword evidence="7" id="KW-1185">Reference proteome</keyword>
<sequence length="174" mass="18505">MPLGTAIHNIQITLGKGGQLARAAGAVAKLIAKEGKSATLKLPSGEVRLISKNCSATVGQVGNVGVNQKSLGRAGSKRWLGKRPVVRGVVMNPVDHPHGGGEGRAPIGEAQSKSGFWGWNLWHQPIGFLVFLISSLAECERLPFDLPEAEEDRKVIRPRMGADAYPVPEGQGSW</sequence>
<feature type="domain" description="Large ribosomal subunit protein uL2 C-terminal" evidence="5">
    <location>
        <begin position="1"/>
        <end position="120"/>
    </location>
</feature>
<dbReference type="InterPro" id="IPR014722">
    <property type="entry name" value="Rib_uL2_dom2"/>
</dbReference>
<dbReference type="InterPro" id="IPR022671">
    <property type="entry name" value="Ribosomal_uL2_CS"/>
</dbReference>
<reference evidence="6 7" key="1">
    <citation type="submission" date="2019-05" db="EMBL/GenBank/DDBJ databases">
        <title>Mikania micrantha, genome provides insights into the molecular mechanism of rapid growth.</title>
        <authorList>
            <person name="Liu B."/>
        </authorList>
    </citation>
    <scope>NUCLEOTIDE SEQUENCE [LARGE SCALE GENOMIC DNA]</scope>
    <source>
        <strain evidence="6">NLD-2019</strain>
        <tissue evidence="6">Leaf</tissue>
    </source>
</reference>
<keyword evidence="3" id="KW-0687">Ribonucleoprotein</keyword>
<dbReference type="SMART" id="SM01382">
    <property type="entry name" value="Ribosomal_L2_C"/>
    <property type="match status" value="1"/>
</dbReference>
<dbReference type="Pfam" id="PF03947">
    <property type="entry name" value="Ribosomal_L2_C"/>
    <property type="match status" value="1"/>
</dbReference>
<evidence type="ECO:0000256" key="1">
    <source>
        <dbReference type="ARBA" id="ARBA00005636"/>
    </source>
</evidence>
<dbReference type="PANTHER" id="PTHR13691">
    <property type="entry name" value="RIBOSOMAL PROTEIN L2"/>
    <property type="match status" value="1"/>
</dbReference>
<evidence type="ECO:0000313" key="7">
    <source>
        <dbReference type="Proteomes" id="UP000326396"/>
    </source>
</evidence>
<dbReference type="GO" id="GO:0005762">
    <property type="term" value="C:mitochondrial large ribosomal subunit"/>
    <property type="evidence" value="ECO:0007669"/>
    <property type="project" value="TreeGrafter"/>
</dbReference>
<dbReference type="GO" id="GO:0003723">
    <property type="term" value="F:RNA binding"/>
    <property type="evidence" value="ECO:0007669"/>
    <property type="project" value="TreeGrafter"/>
</dbReference>
<dbReference type="OrthoDB" id="563959at2759"/>
<dbReference type="InterPro" id="IPR008991">
    <property type="entry name" value="Translation_prot_SH3-like_sf"/>
</dbReference>
<dbReference type="GO" id="GO:0003735">
    <property type="term" value="F:structural constituent of ribosome"/>
    <property type="evidence" value="ECO:0007669"/>
    <property type="project" value="InterPro"/>
</dbReference>
<comment type="caution">
    <text evidence="6">The sequence shown here is derived from an EMBL/GenBank/DDBJ whole genome shotgun (WGS) entry which is preliminary data.</text>
</comment>
<dbReference type="PANTHER" id="PTHR13691:SF5">
    <property type="entry name" value="LARGE RIBOSOMAL SUBUNIT PROTEIN UL2M"/>
    <property type="match status" value="1"/>
</dbReference>
<comment type="similarity">
    <text evidence="1">Belongs to the universal ribosomal protein uL2 family.</text>
</comment>
<evidence type="ECO:0000256" key="2">
    <source>
        <dbReference type="ARBA" id="ARBA00022980"/>
    </source>
</evidence>
<dbReference type="Gene3D" id="2.30.30.30">
    <property type="match status" value="1"/>
</dbReference>
<dbReference type="Gene3D" id="4.10.950.10">
    <property type="entry name" value="Ribosomal protein L2, domain 3"/>
    <property type="match status" value="1"/>
</dbReference>
<dbReference type="FunFam" id="4.10.950.10:FF:000001">
    <property type="entry name" value="50S ribosomal protein L2"/>
    <property type="match status" value="1"/>
</dbReference>
<dbReference type="Proteomes" id="UP000326396">
    <property type="component" value="Linkage Group LG17"/>
</dbReference>
<dbReference type="InterPro" id="IPR002171">
    <property type="entry name" value="Ribosomal_uL2"/>
</dbReference>
<dbReference type="InterPro" id="IPR022669">
    <property type="entry name" value="Ribosomal_uL2_C"/>
</dbReference>
<dbReference type="AlphaFoldDB" id="A0A5N6NWC9"/>
<dbReference type="GO" id="GO:0032543">
    <property type="term" value="P:mitochondrial translation"/>
    <property type="evidence" value="ECO:0007669"/>
    <property type="project" value="TreeGrafter"/>
</dbReference>
<proteinExistence type="inferred from homology"/>
<name>A0A5N6NWC9_9ASTR</name>
<dbReference type="EMBL" id="SZYD01000009">
    <property type="protein sequence ID" value="KAD5318118.1"/>
    <property type="molecule type" value="Genomic_DNA"/>
</dbReference>
<evidence type="ECO:0000256" key="4">
    <source>
        <dbReference type="ARBA" id="ARBA00069872"/>
    </source>
</evidence>
<evidence type="ECO:0000259" key="5">
    <source>
        <dbReference type="SMART" id="SM01382"/>
    </source>
</evidence>
<dbReference type="PROSITE" id="PS00467">
    <property type="entry name" value="RIBOSOMAL_L2"/>
    <property type="match status" value="1"/>
</dbReference>
<keyword evidence="2" id="KW-0689">Ribosomal protein</keyword>
<dbReference type="FunFam" id="2.30.30.30:FF:000001">
    <property type="entry name" value="50S ribosomal protein L2"/>
    <property type="match status" value="1"/>
</dbReference>
<evidence type="ECO:0000313" key="6">
    <source>
        <dbReference type="EMBL" id="KAD5318118.1"/>
    </source>
</evidence>
<dbReference type="InterPro" id="IPR014726">
    <property type="entry name" value="Ribosomal_uL2_dom3"/>
</dbReference>
<dbReference type="SUPFAM" id="SSF50104">
    <property type="entry name" value="Translation proteins SH3-like domain"/>
    <property type="match status" value="1"/>
</dbReference>